<evidence type="ECO:0000313" key="2">
    <source>
        <dbReference type="EMBL" id="GJT28691.1"/>
    </source>
</evidence>
<comment type="caution">
    <text evidence="2">The sequence shown here is derived from an EMBL/GenBank/DDBJ whole genome shotgun (WGS) entry which is preliminary data.</text>
</comment>
<gene>
    <name evidence="2" type="ORF">Tco_0908966</name>
</gene>
<evidence type="ECO:0000256" key="1">
    <source>
        <dbReference type="SAM" id="MobiDB-lite"/>
    </source>
</evidence>
<evidence type="ECO:0000313" key="3">
    <source>
        <dbReference type="Proteomes" id="UP001151760"/>
    </source>
</evidence>
<evidence type="ECO:0008006" key="4">
    <source>
        <dbReference type="Google" id="ProtNLM"/>
    </source>
</evidence>
<protein>
    <recommendedName>
        <fullName evidence="4">Retrovirus-related Pol polyprotein from transposon TNT 1-94</fullName>
    </recommendedName>
</protein>
<feature type="region of interest" description="Disordered" evidence="1">
    <location>
        <begin position="337"/>
        <end position="356"/>
    </location>
</feature>
<keyword evidence="3" id="KW-1185">Reference proteome</keyword>
<dbReference type="EMBL" id="BQNB010014481">
    <property type="protein sequence ID" value="GJT28691.1"/>
    <property type="molecule type" value="Genomic_DNA"/>
</dbReference>
<feature type="compositionally biased region" description="Polar residues" evidence="1">
    <location>
        <begin position="276"/>
        <end position="286"/>
    </location>
</feature>
<feature type="compositionally biased region" description="Polar residues" evidence="1">
    <location>
        <begin position="341"/>
        <end position="352"/>
    </location>
</feature>
<name>A0ABQ5CNN2_9ASTR</name>
<feature type="region of interest" description="Disordered" evidence="1">
    <location>
        <begin position="230"/>
        <end position="287"/>
    </location>
</feature>
<reference evidence="2" key="1">
    <citation type="journal article" date="2022" name="Int. J. Mol. Sci.">
        <title>Draft Genome of Tanacetum Coccineum: Genomic Comparison of Closely Related Tanacetum-Family Plants.</title>
        <authorList>
            <person name="Yamashiro T."/>
            <person name="Shiraishi A."/>
            <person name="Nakayama K."/>
            <person name="Satake H."/>
        </authorList>
    </citation>
    <scope>NUCLEOTIDE SEQUENCE</scope>
</reference>
<accession>A0ABQ5CNN2</accession>
<dbReference type="Proteomes" id="UP001151760">
    <property type="component" value="Unassembled WGS sequence"/>
</dbReference>
<proteinExistence type="predicted"/>
<feature type="compositionally biased region" description="Basic residues" evidence="1">
    <location>
        <begin position="249"/>
        <end position="263"/>
    </location>
</feature>
<sequence>MTMDNVTFQTNNVVGNFNYPPNVPAYKPIMKFLLNCPLNKAFTNCSLVVYQNFLREFWSTVVAYGPFLSTDETEKRPLREFLIKFLVLNGQRPLTLDFNTFCSSTGLDYNNGKYVAHPTPKAVKKELGKFAINPSYLDKTLVLKNSFPVAWRILFTFVIQVDIGEIIYSSDYTQDEKFRFLPGILSNSNFTKDPSKVTNIELTAYMIAVNNQRDSVSSLPLSIKPKKGKSQTVTLTLPKSQGLEASRALSKKRQKPKSKKPPTKTKVTPPKPMEGSKQSHSVSSGTVLDPQDLERNIQLASMGLHLTLDEGTRKSQPLLESTTIDPKDLMGNKQPIDTGLPSMTSNEGTAKTTPLEPDTEPLQLQTFADVQAFLLSEYELDKESDKEEVLAAGRTWMRILKLLKKLELHHQSKTSMNHLITIDKSSTTIKDLYQGLNVITKLLKDINNSVKDDPATNKKIDDAIETFAKISTNTTEVLSLVKDFDFSTFQSTVKDLQAYALKQEEESAAWTKSSTNMAWNLGSRMTAIEISQTALKLPPTQAQPIATITTHPKSSQAAPRIEKEKGIATETYKDPSKKLVSASTIVRPDPDEEVKVPYMINRKMCYLTDTELQAYLDKEEKLWKAAEEARLIAISKPKVIIVVEKFKKAQDAEHQVLKREHSQKVKRLTELNKKSAEQYMWTMTSRIKPEPITDVKIHPSTKPDVLYVYRNNDKRNFDVHNPFKFTDFGITELDELGPIIQKKKNSIVKDLMKSLSKRYERLKKILKERRIQYALHTLVPKQASSQTLGRKRKHMELEPEVKVPGLECNQSLPKGVPFVNNMVIEEPGYGIFFTDVFGDHAF</sequence>
<reference evidence="2" key="2">
    <citation type="submission" date="2022-01" db="EMBL/GenBank/DDBJ databases">
        <authorList>
            <person name="Yamashiro T."/>
            <person name="Shiraishi A."/>
            <person name="Satake H."/>
            <person name="Nakayama K."/>
        </authorList>
    </citation>
    <scope>NUCLEOTIDE SEQUENCE</scope>
</reference>
<organism evidence="2 3">
    <name type="scientific">Tanacetum coccineum</name>
    <dbReference type="NCBI Taxonomy" id="301880"/>
    <lineage>
        <taxon>Eukaryota</taxon>
        <taxon>Viridiplantae</taxon>
        <taxon>Streptophyta</taxon>
        <taxon>Embryophyta</taxon>
        <taxon>Tracheophyta</taxon>
        <taxon>Spermatophyta</taxon>
        <taxon>Magnoliopsida</taxon>
        <taxon>eudicotyledons</taxon>
        <taxon>Gunneridae</taxon>
        <taxon>Pentapetalae</taxon>
        <taxon>asterids</taxon>
        <taxon>campanulids</taxon>
        <taxon>Asterales</taxon>
        <taxon>Asteraceae</taxon>
        <taxon>Asteroideae</taxon>
        <taxon>Anthemideae</taxon>
        <taxon>Anthemidinae</taxon>
        <taxon>Tanacetum</taxon>
    </lineage>
</organism>
<feature type="compositionally biased region" description="Polar residues" evidence="1">
    <location>
        <begin position="230"/>
        <end position="239"/>
    </location>
</feature>